<dbReference type="OrthoDB" id="2461at2759"/>
<dbReference type="Gene3D" id="1.20.120.420">
    <property type="entry name" value="translation initiation factor eif-2b, domain 1"/>
    <property type="match status" value="1"/>
</dbReference>
<keyword evidence="5 6" id="KW-0539">Nucleus</keyword>
<evidence type="ECO:0000256" key="5">
    <source>
        <dbReference type="ARBA" id="ARBA00023242"/>
    </source>
</evidence>
<dbReference type="Gene3D" id="3.40.50.10470">
    <property type="entry name" value="Translation initiation factor eif-2b, domain 2"/>
    <property type="match status" value="1"/>
</dbReference>
<comment type="subcellular location">
    <subcellularLocation>
        <location evidence="6">Cytoplasm</location>
    </subcellularLocation>
    <subcellularLocation>
        <location evidence="6">Nucleus</location>
    </subcellularLocation>
</comment>
<dbReference type="SUPFAM" id="SSF100950">
    <property type="entry name" value="NagB/RpiA/CoA transferase-like"/>
    <property type="match status" value="1"/>
</dbReference>
<dbReference type="GO" id="GO:0005737">
    <property type="term" value="C:cytoplasm"/>
    <property type="evidence" value="ECO:0007669"/>
    <property type="project" value="UniProtKB-SubCell"/>
</dbReference>
<comment type="caution">
    <text evidence="7">The sequence shown here is derived from an EMBL/GenBank/DDBJ whole genome shotgun (WGS) entry which is preliminary data.</text>
</comment>
<keyword evidence="3 6" id="KW-0486">Methionine biosynthesis</keyword>
<comment type="catalytic activity">
    <reaction evidence="6">
        <text>5-(methylsulfanyl)-alpha-D-ribose 1-phosphate = 5-(methylsulfanyl)-D-ribulose 1-phosphate</text>
        <dbReference type="Rhea" id="RHEA:19989"/>
        <dbReference type="ChEBI" id="CHEBI:58533"/>
        <dbReference type="ChEBI" id="CHEBI:58548"/>
        <dbReference type="EC" id="5.3.1.23"/>
    </reaction>
</comment>
<dbReference type="EC" id="5.3.1.23" evidence="6"/>
<evidence type="ECO:0000256" key="1">
    <source>
        <dbReference type="ARBA" id="ARBA00022490"/>
    </source>
</evidence>
<dbReference type="InterPro" id="IPR037171">
    <property type="entry name" value="NagB/RpiA_transferase-like"/>
</dbReference>
<dbReference type="EMBL" id="VXIV02003375">
    <property type="protein sequence ID" value="KAF6017618.1"/>
    <property type="molecule type" value="Genomic_DNA"/>
</dbReference>
<dbReference type="FunFam" id="1.20.120.420:FF:000003">
    <property type="entry name" value="Methylthioribose-1-phosphate isomerase"/>
    <property type="match status" value="1"/>
</dbReference>
<dbReference type="InterPro" id="IPR042529">
    <property type="entry name" value="IF_2B-like_C"/>
</dbReference>
<feature type="active site" description="Proton donor" evidence="6">
    <location>
        <position position="245"/>
    </location>
</feature>
<dbReference type="PANTHER" id="PTHR43475">
    <property type="entry name" value="METHYLTHIORIBOSE-1-PHOSPHATE ISOMERASE"/>
    <property type="match status" value="1"/>
</dbReference>
<name>A0A7J7IWK1_BUGNE</name>
<dbReference type="Proteomes" id="UP000593567">
    <property type="component" value="Unassembled WGS sequence"/>
</dbReference>
<dbReference type="InterPro" id="IPR005251">
    <property type="entry name" value="IF-M1Pi"/>
</dbReference>
<keyword evidence="4 6" id="KW-0413">Isomerase</keyword>
<accession>A0A7J7IWK1</accession>
<dbReference type="PANTHER" id="PTHR43475:SF1">
    <property type="entry name" value="METHYLTHIORIBOSE-1-PHOSPHATE ISOMERASE"/>
    <property type="match status" value="1"/>
</dbReference>
<comment type="similarity">
    <text evidence="6">Belongs to the eIF-2B alpha/beta/delta subunits family. MtnA subfamily.</text>
</comment>
<keyword evidence="1 6" id="KW-0963">Cytoplasm</keyword>
<dbReference type="UniPathway" id="UPA00904">
    <property type="reaction ID" value="UER00874"/>
</dbReference>
<dbReference type="NCBIfam" id="TIGR00524">
    <property type="entry name" value="eIF-2B_rel"/>
    <property type="match status" value="1"/>
</dbReference>
<evidence type="ECO:0000256" key="4">
    <source>
        <dbReference type="ARBA" id="ARBA00023235"/>
    </source>
</evidence>
<dbReference type="Pfam" id="PF01008">
    <property type="entry name" value="IF-2B"/>
    <property type="match status" value="1"/>
</dbReference>
<organism evidence="7 8">
    <name type="scientific">Bugula neritina</name>
    <name type="common">Brown bryozoan</name>
    <name type="synonym">Sertularia neritina</name>
    <dbReference type="NCBI Taxonomy" id="10212"/>
    <lineage>
        <taxon>Eukaryota</taxon>
        <taxon>Metazoa</taxon>
        <taxon>Spiralia</taxon>
        <taxon>Lophotrochozoa</taxon>
        <taxon>Bryozoa</taxon>
        <taxon>Gymnolaemata</taxon>
        <taxon>Cheilostomatida</taxon>
        <taxon>Flustrina</taxon>
        <taxon>Buguloidea</taxon>
        <taxon>Bugulidae</taxon>
        <taxon>Bugula</taxon>
    </lineage>
</organism>
<dbReference type="AlphaFoldDB" id="A0A7J7IWK1"/>
<sequence length="351" mass="37773">MSALQSIKYSDTEGLEILDQLLLPLTTTYIKVHNVDDGYRVIKSMQVRGAPAIAIVGMLSLAVELKSLSFTSSDELISRINQRLSFLVTSRPTAVNLAIAIADLRQFLQDNRLLDASQLKFKVIQRAVSMLEEDVASNKAIGKNGCEAILKHAGETGTIRILTHCNTGSLATAGYGTALGVIRSLHEVGKLERVYCTETRPYNQGARLTAYELVHEGIPSSLICDSMAALLMERKDITAVVVGADRIAANGDTANKIGTFQLAIVAKHFGVPFFIAATLTAIDMNTAKGEDIEIEFRPAEELANTNGVRTAAPGISCWNPAFDVTPASHIKGIVTEKGVVSPDRLSTLFAS</sequence>
<evidence type="ECO:0000256" key="3">
    <source>
        <dbReference type="ARBA" id="ARBA00023167"/>
    </source>
</evidence>
<keyword evidence="2 6" id="KW-0028">Amino-acid biosynthesis</keyword>
<dbReference type="FunFam" id="3.40.50.10470:FF:000003">
    <property type="entry name" value="Methylthioribose-1-phosphate isomerase"/>
    <property type="match status" value="1"/>
</dbReference>
<dbReference type="NCBIfam" id="TIGR00512">
    <property type="entry name" value="salvage_mtnA"/>
    <property type="match status" value="1"/>
</dbReference>
<dbReference type="HAMAP" id="MF_01678">
    <property type="entry name" value="Salvage_MtnA"/>
    <property type="match status" value="1"/>
</dbReference>
<dbReference type="InterPro" id="IPR027363">
    <property type="entry name" value="M1Pi_N"/>
</dbReference>
<evidence type="ECO:0000256" key="2">
    <source>
        <dbReference type="ARBA" id="ARBA00022605"/>
    </source>
</evidence>
<dbReference type="GO" id="GO:0005634">
    <property type="term" value="C:nucleus"/>
    <property type="evidence" value="ECO:0007669"/>
    <property type="project" value="UniProtKB-SubCell"/>
</dbReference>
<gene>
    <name evidence="7" type="ORF">EB796_024099</name>
</gene>
<evidence type="ECO:0000313" key="8">
    <source>
        <dbReference type="Proteomes" id="UP000593567"/>
    </source>
</evidence>
<keyword evidence="8" id="KW-1185">Reference proteome</keyword>
<reference evidence="7" key="1">
    <citation type="submission" date="2020-06" db="EMBL/GenBank/DDBJ databases">
        <title>Draft genome of Bugula neritina, a colonial animal packing powerful symbionts and potential medicines.</title>
        <authorList>
            <person name="Rayko M."/>
        </authorList>
    </citation>
    <scope>NUCLEOTIDE SEQUENCE [LARGE SCALE GENOMIC DNA]</scope>
    <source>
        <strain evidence="7">Kwan_BN1</strain>
    </source>
</reference>
<protein>
    <recommendedName>
        <fullName evidence="6">Methylthioribose-1-phosphate isomerase</fullName>
        <shortName evidence="6">M1Pi</shortName>
        <shortName evidence="6">MTR-1-P isomerase</shortName>
        <ecNumber evidence="6">5.3.1.23</ecNumber>
    </recommendedName>
    <alternativeName>
        <fullName evidence="6">S-methyl-5-thioribose-1-phosphate isomerase</fullName>
    </alternativeName>
    <alternativeName>
        <fullName evidence="6">Translation initiation factor eIF-2B subunit alpha/beta/delta-like protein</fullName>
    </alternativeName>
</protein>
<proteinExistence type="inferred from homology"/>
<comment type="pathway">
    <text evidence="6">Amino-acid biosynthesis; L-methionine biosynthesis via salvage pathway; L-methionine from S-methyl-5-thio-alpha-D-ribose 1-phosphate: step 1/6.</text>
</comment>
<feature type="site" description="Transition state stabilizer" evidence="6">
    <location>
        <position position="165"/>
    </location>
</feature>
<dbReference type="GO" id="GO:0019509">
    <property type="term" value="P:L-methionine salvage from methylthioadenosine"/>
    <property type="evidence" value="ECO:0007669"/>
    <property type="project" value="UniProtKB-UniRule"/>
</dbReference>
<dbReference type="GO" id="GO:0046523">
    <property type="term" value="F:S-methyl-5-thioribose-1-phosphate isomerase activity"/>
    <property type="evidence" value="ECO:0007669"/>
    <property type="project" value="UniProtKB-UniRule"/>
</dbReference>
<evidence type="ECO:0000313" key="7">
    <source>
        <dbReference type="EMBL" id="KAF6017618.1"/>
    </source>
</evidence>
<dbReference type="InterPro" id="IPR011559">
    <property type="entry name" value="Initiation_fac_2B_a/b/d"/>
</dbReference>
<comment type="function">
    <text evidence="6">Catalyzes the interconversion of methylthioribose-1-phosphate (MTR-1-P) into methylthioribulose-1-phosphate (MTRu-1-P).</text>
</comment>
<evidence type="ECO:0000256" key="6">
    <source>
        <dbReference type="HAMAP-Rule" id="MF_03119"/>
    </source>
</evidence>
<dbReference type="InterPro" id="IPR000649">
    <property type="entry name" value="IF-2B-related"/>
</dbReference>
<dbReference type="NCBIfam" id="NF004326">
    <property type="entry name" value="PRK05720.1"/>
    <property type="match status" value="1"/>
</dbReference>